<dbReference type="Gene3D" id="3.30.920.30">
    <property type="entry name" value="Hypothetical protein"/>
    <property type="match status" value="1"/>
</dbReference>
<comment type="similarity">
    <text evidence="1">Belongs to the HicA mRNA interferase family.</text>
</comment>
<evidence type="ECO:0000313" key="9">
    <source>
        <dbReference type="EMBL" id="MBT9812067.1"/>
    </source>
</evidence>
<dbReference type="InterPro" id="IPR038570">
    <property type="entry name" value="HicA_sf"/>
</dbReference>
<evidence type="ECO:0000256" key="6">
    <source>
        <dbReference type="ARBA" id="ARBA00022884"/>
    </source>
</evidence>
<keyword evidence="7" id="KW-0346">Stress response</keyword>
<organism evidence="9 10">
    <name type="scientific">Enterocloster citroniae</name>
    <dbReference type="NCBI Taxonomy" id="358743"/>
    <lineage>
        <taxon>Bacteria</taxon>
        <taxon>Bacillati</taxon>
        <taxon>Bacillota</taxon>
        <taxon>Clostridia</taxon>
        <taxon>Lachnospirales</taxon>
        <taxon>Lachnospiraceae</taxon>
        <taxon>Enterocloster</taxon>
    </lineage>
</organism>
<feature type="region of interest" description="Disordered" evidence="8">
    <location>
        <begin position="22"/>
        <end position="43"/>
    </location>
</feature>
<dbReference type="InterPro" id="IPR012933">
    <property type="entry name" value="HicA_mRNA_interferase"/>
</dbReference>
<evidence type="ECO:0000256" key="5">
    <source>
        <dbReference type="ARBA" id="ARBA00022801"/>
    </source>
</evidence>
<evidence type="ECO:0000256" key="7">
    <source>
        <dbReference type="ARBA" id="ARBA00023016"/>
    </source>
</evidence>
<evidence type="ECO:0000256" key="2">
    <source>
        <dbReference type="ARBA" id="ARBA00022649"/>
    </source>
</evidence>
<dbReference type="GO" id="GO:0004519">
    <property type="term" value="F:endonuclease activity"/>
    <property type="evidence" value="ECO:0007669"/>
    <property type="project" value="UniProtKB-KW"/>
</dbReference>
<evidence type="ECO:0000256" key="3">
    <source>
        <dbReference type="ARBA" id="ARBA00022722"/>
    </source>
</evidence>
<evidence type="ECO:0000313" key="10">
    <source>
        <dbReference type="Proteomes" id="UP000708338"/>
    </source>
</evidence>
<gene>
    <name evidence="9" type="ORF">GPL26_20820</name>
</gene>
<dbReference type="Pfam" id="PF07927">
    <property type="entry name" value="HicA_toxin"/>
    <property type="match status" value="1"/>
</dbReference>
<comment type="caution">
    <text evidence="9">The sequence shown here is derived from an EMBL/GenBank/DDBJ whole genome shotgun (WGS) entry which is preliminary data.</text>
</comment>
<dbReference type="RefSeq" id="WP_117450512.1">
    <property type="nucleotide sequence ID" value="NZ_CABJDD010000002.1"/>
</dbReference>
<name>A0AA41K7X3_9FIRM</name>
<dbReference type="EMBL" id="WQPS01000043">
    <property type="protein sequence ID" value="MBT9812067.1"/>
    <property type="molecule type" value="Genomic_DNA"/>
</dbReference>
<sequence>MRFREVERLVLQDGWYEVKQVGSHHQYKHPTKPGKVTIPEHKGKDINPTVVKSILKQAGL</sequence>
<dbReference type="GO" id="GO:0003729">
    <property type="term" value="F:mRNA binding"/>
    <property type="evidence" value="ECO:0007669"/>
    <property type="project" value="InterPro"/>
</dbReference>
<keyword evidence="3" id="KW-0540">Nuclease</keyword>
<evidence type="ECO:0000256" key="8">
    <source>
        <dbReference type="SAM" id="MobiDB-lite"/>
    </source>
</evidence>
<keyword evidence="6" id="KW-0694">RNA-binding</keyword>
<dbReference type="GO" id="GO:0016787">
    <property type="term" value="F:hydrolase activity"/>
    <property type="evidence" value="ECO:0007669"/>
    <property type="project" value="UniProtKB-KW"/>
</dbReference>
<keyword evidence="2" id="KW-1277">Toxin-antitoxin system</keyword>
<evidence type="ECO:0000256" key="1">
    <source>
        <dbReference type="ARBA" id="ARBA00006620"/>
    </source>
</evidence>
<dbReference type="SUPFAM" id="SSF54786">
    <property type="entry name" value="YcfA/nrd intein domain"/>
    <property type="match status" value="1"/>
</dbReference>
<keyword evidence="5" id="KW-0378">Hydrolase</keyword>
<reference evidence="9" key="1">
    <citation type="journal article" date="2021" name="Gut Microbes">
        <title>A synthetic consortium of 100 gut commensals modulates the composition and function in a colon model of the microbiome of elderly subjects.</title>
        <authorList>
            <person name="Perez M."/>
            <person name="Ntemiri A."/>
            <person name="Tan H."/>
            <person name="Harris H.M.B."/>
            <person name="Roager H.M."/>
            <person name="Ribiere C."/>
            <person name="O'Toole P.W."/>
        </authorList>
    </citation>
    <scope>NUCLEOTIDE SEQUENCE</scope>
    <source>
        <strain evidence="9">MCC335</strain>
    </source>
</reference>
<dbReference type="AlphaFoldDB" id="A0AA41K7X3"/>
<proteinExistence type="inferred from homology"/>
<protein>
    <submittedName>
        <fullName evidence="9">Addiction module toxin, HicA family</fullName>
    </submittedName>
</protein>
<dbReference type="Proteomes" id="UP000708338">
    <property type="component" value="Unassembled WGS sequence"/>
</dbReference>
<evidence type="ECO:0000256" key="4">
    <source>
        <dbReference type="ARBA" id="ARBA00022759"/>
    </source>
</evidence>
<accession>A0AA41K7X3</accession>
<keyword evidence="4" id="KW-0255">Endonuclease</keyword>